<dbReference type="InterPro" id="IPR012347">
    <property type="entry name" value="Ferritin-like"/>
</dbReference>
<dbReference type="EMBL" id="JAPTGG010000014">
    <property type="protein sequence ID" value="MCZ0866583.1"/>
    <property type="molecule type" value="Genomic_DNA"/>
</dbReference>
<sequence length="192" mass="21900">MSKVNLAYQTPAEWTAAVLADFDRFLLDHATAEKKASGMAMSMLSHYPDRIELVHAMADLAIEEMTHFREVIKLVHERGGHADKDEKDPYVNEFRKAFRRGKEEYFLDRMLVGAIIEARGAERFGLIAEALEPGKLKNFYIAISRSEQRHEGLFVDLAYIYFDKAIVDQRLAELIAIEADIVKALPHRAALH</sequence>
<comment type="caution">
    <text evidence="1">The sequence shown here is derived from an EMBL/GenBank/DDBJ whole genome shotgun (WGS) entry which is preliminary data.</text>
</comment>
<dbReference type="PANTHER" id="PTHR42637:SF1">
    <property type="entry name" value="TRNA 2-(METHYLSULFANYL)-N(6)-ISOPENTENYLADENOSINE(37) HYDROXYLASE"/>
    <property type="match status" value="1"/>
</dbReference>
<organism evidence="1 2">
    <name type="scientific">Dasania phycosphaerae</name>
    <dbReference type="NCBI Taxonomy" id="2950436"/>
    <lineage>
        <taxon>Bacteria</taxon>
        <taxon>Pseudomonadati</taxon>
        <taxon>Pseudomonadota</taxon>
        <taxon>Gammaproteobacteria</taxon>
        <taxon>Cellvibrionales</taxon>
        <taxon>Spongiibacteraceae</taxon>
        <taxon>Dasania</taxon>
    </lineage>
</organism>
<name>A0A9J6RR09_9GAMM</name>
<dbReference type="GO" id="GO:0045301">
    <property type="term" value="F:tRNA 2-(methylsulfanyl)-N(6)-isopentenyladenosine(37) hydroxylase activity"/>
    <property type="evidence" value="ECO:0007669"/>
    <property type="project" value="InterPro"/>
</dbReference>
<dbReference type="PIRSF" id="PIRSF020736">
    <property type="entry name" value="MiaE"/>
    <property type="match status" value="1"/>
</dbReference>
<dbReference type="RefSeq" id="WP_258332611.1">
    <property type="nucleotide sequence ID" value="NZ_JAPTGG010000014.1"/>
</dbReference>
<dbReference type="Proteomes" id="UP001069090">
    <property type="component" value="Unassembled WGS sequence"/>
</dbReference>
<dbReference type="AlphaFoldDB" id="A0A9J6RR09"/>
<dbReference type="GO" id="GO:0006400">
    <property type="term" value="P:tRNA modification"/>
    <property type="evidence" value="ECO:0007669"/>
    <property type="project" value="InterPro"/>
</dbReference>
<gene>
    <name evidence="1" type="ORF">O0V09_15335</name>
</gene>
<dbReference type="CDD" id="cd07910">
    <property type="entry name" value="MiaE"/>
    <property type="match status" value="1"/>
</dbReference>
<proteinExistence type="predicted"/>
<dbReference type="PANTHER" id="PTHR42637">
    <property type="entry name" value="TRNA-(MS[2]IO[6]A)-HYDROXYLASE"/>
    <property type="match status" value="1"/>
</dbReference>
<dbReference type="SUPFAM" id="SSF47240">
    <property type="entry name" value="Ferritin-like"/>
    <property type="match status" value="1"/>
</dbReference>
<accession>A0A9J6RR09</accession>
<protein>
    <submittedName>
        <fullName evidence="1">tRNA-(Ms[2]io[6]A)-hydroxylase</fullName>
    </submittedName>
</protein>
<keyword evidence="2" id="KW-1185">Reference proteome</keyword>
<evidence type="ECO:0000313" key="1">
    <source>
        <dbReference type="EMBL" id="MCZ0866583.1"/>
    </source>
</evidence>
<dbReference type="InterPro" id="IPR009078">
    <property type="entry name" value="Ferritin-like_SF"/>
</dbReference>
<reference evidence="1 2" key="1">
    <citation type="submission" date="2022-12" db="EMBL/GenBank/DDBJ databases">
        <title>Dasania phycosphaerae sp. nov., isolated from particulate material of the south coast of Korea.</title>
        <authorList>
            <person name="Jiang Y."/>
        </authorList>
    </citation>
    <scope>NUCLEOTIDE SEQUENCE [LARGE SCALE GENOMIC DNA]</scope>
    <source>
        <strain evidence="1 2">GY-19</strain>
    </source>
</reference>
<evidence type="ECO:0000313" key="2">
    <source>
        <dbReference type="Proteomes" id="UP001069090"/>
    </source>
</evidence>
<dbReference type="InterPro" id="IPR010386">
    <property type="entry name" value="tRNA-Hydrxlase_MiaE"/>
</dbReference>
<dbReference type="Gene3D" id="1.20.1260.10">
    <property type="match status" value="1"/>
</dbReference>
<dbReference type="Pfam" id="PF06175">
    <property type="entry name" value="MiaE"/>
    <property type="match status" value="1"/>
</dbReference>